<keyword evidence="1" id="KW-0472">Membrane</keyword>
<gene>
    <name evidence="2" type="ORF">Amon01_000767800</name>
</gene>
<evidence type="ECO:0000256" key="1">
    <source>
        <dbReference type="SAM" id="Phobius"/>
    </source>
</evidence>
<dbReference type="OrthoDB" id="3991135at2759"/>
<feature type="transmembrane region" description="Helical" evidence="1">
    <location>
        <begin position="145"/>
        <end position="166"/>
    </location>
</feature>
<dbReference type="AlphaFoldDB" id="A0A9W6Z5C0"/>
<evidence type="ECO:0000313" key="3">
    <source>
        <dbReference type="Proteomes" id="UP001165063"/>
    </source>
</evidence>
<reference evidence="2" key="1">
    <citation type="submission" date="2023-04" db="EMBL/GenBank/DDBJ databases">
        <title>Ambrosiozyma monospora NBRC 1965.</title>
        <authorList>
            <person name="Ichikawa N."/>
            <person name="Sato H."/>
            <person name="Tonouchi N."/>
        </authorList>
    </citation>
    <scope>NUCLEOTIDE SEQUENCE</scope>
    <source>
        <strain evidence="2">NBRC 1965</strain>
    </source>
</reference>
<keyword evidence="3" id="KW-1185">Reference proteome</keyword>
<keyword evidence="1" id="KW-0812">Transmembrane</keyword>
<evidence type="ECO:0000313" key="2">
    <source>
        <dbReference type="EMBL" id="GMG55605.1"/>
    </source>
</evidence>
<name>A0A9W6Z5C0_AMBMO</name>
<accession>A0A9W6Z5C0</accession>
<organism evidence="2 3">
    <name type="scientific">Ambrosiozyma monospora</name>
    <name type="common">Yeast</name>
    <name type="synonym">Endomycopsis monosporus</name>
    <dbReference type="NCBI Taxonomy" id="43982"/>
    <lineage>
        <taxon>Eukaryota</taxon>
        <taxon>Fungi</taxon>
        <taxon>Dikarya</taxon>
        <taxon>Ascomycota</taxon>
        <taxon>Saccharomycotina</taxon>
        <taxon>Pichiomycetes</taxon>
        <taxon>Pichiales</taxon>
        <taxon>Pichiaceae</taxon>
        <taxon>Ambrosiozyma</taxon>
    </lineage>
</organism>
<protein>
    <submittedName>
        <fullName evidence="2">Unnamed protein product</fullName>
    </submittedName>
</protein>
<dbReference type="EMBL" id="BSXU01005816">
    <property type="protein sequence ID" value="GMG55605.1"/>
    <property type="molecule type" value="Genomic_DNA"/>
</dbReference>
<comment type="caution">
    <text evidence="2">The sequence shown here is derived from an EMBL/GenBank/DDBJ whole genome shotgun (WGS) entry which is preliminary data.</text>
</comment>
<sequence>MIQLTRFSQQLSQPFLAKRYFITVLPKLNKLESPPTELNSIRGTKNQSLQLNLDLTNPTQNKTDSQLKDLTPQQLAKIEQITSKLYQPTNPLNEPSKSALIEAKLKSIEMKLAQQQQRDEFRLQKMLIDQQKILKPTLSDFKRPLTSMFLLASCVYLTLQFLWWHLITEEHIESMEIKTRAYERVIQDLLNEQMKIVKDDGGFGEIQTKKKRWWLF</sequence>
<keyword evidence="1" id="KW-1133">Transmembrane helix</keyword>
<dbReference type="Proteomes" id="UP001165063">
    <property type="component" value="Unassembled WGS sequence"/>
</dbReference>
<proteinExistence type="predicted"/>